<feature type="compositionally biased region" description="Polar residues" evidence="1">
    <location>
        <begin position="177"/>
        <end position="200"/>
    </location>
</feature>
<organism evidence="2 3">
    <name type="scientific">Tanacetum coccineum</name>
    <dbReference type="NCBI Taxonomy" id="301880"/>
    <lineage>
        <taxon>Eukaryota</taxon>
        <taxon>Viridiplantae</taxon>
        <taxon>Streptophyta</taxon>
        <taxon>Embryophyta</taxon>
        <taxon>Tracheophyta</taxon>
        <taxon>Spermatophyta</taxon>
        <taxon>Magnoliopsida</taxon>
        <taxon>eudicotyledons</taxon>
        <taxon>Gunneridae</taxon>
        <taxon>Pentapetalae</taxon>
        <taxon>asterids</taxon>
        <taxon>campanulids</taxon>
        <taxon>Asterales</taxon>
        <taxon>Asteraceae</taxon>
        <taxon>Asteroideae</taxon>
        <taxon>Anthemideae</taxon>
        <taxon>Anthemidinae</taxon>
        <taxon>Tanacetum</taxon>
    </lineage>
</organism>
<evidence type="ECO:0000313" key="3">
    <source>
        <dbReference type="Proteomes" id="UP001151760"/>
    </source>
</evidence>
<sequence>MALGYQNPFYLKQAQRKHQCLYDGKVLTLKSIDPPVVHDSEETLQLAQENSNQLVGGIAELYGRVGIHHGSLELRVSRLILFRDLQWGNLLIHQGLFVEGSGAQSFPQWQFCDSDCRAIASACYTQNLLFLHVFGLSVIPRMIVKILGKPWGAKELFSASVCLKTSSSQTPNGILQTTAYTAPTPTNSSSQATNCPNSSQDVDELETQQHGQHQPATIADNVPNAMFDENTFVNPFATVHPHEILESHSHNMWIYRTMHNVLTNHTLHDFTMDYRSPSGTIIGEETISDHFDKESLRILW</sequence>
<keyword evidence="3" id="KW-1185">Reference proteome</keyword>
<name>A0ABQ5G4T5_9ASTR</name>
<proteinExistence type="predicted"/>
<accession>A0ABQ5G4T5</accession>
<reference evidence="2" key="1">
    <citation type="journal article" date="2022" name="Int. J. Mol. Sci.">
        <title>Draft Genome of Tanacetum Coccineum: Genomic Comparison of Closely Related Tanacetum-Family Plants.</title>
        <authorList>
            <person name="Yamashiro T."/>
            <person name="Shiraishi A."/>
            <person name="Nakayama K."/>
            <person name="Satake H."/>
        </authorList>
    </citation>
    <scope>NUCLEOTIDE SEQUENCE</scope>
</reference>
<comment type="caution">
    <text evidence="2">The sequence shown here is derived from an EMBL/GenBank/DDBJ whole genome shotgun (WGS) entry which is preliminary data.</text>
</comment>
<evidence type="ECO:0000313" key="2">
    <source>
        <dbReference type="EMBL" id="GJT70451.1"/>
    </source>
</evidence>
<reference evidence="2" key="2">
    <citation type="submission" date="2022-01" db="EMBL/GenBank/DDBJ databases">
        <authorList>
            <person name="Yamashiro T."/>
            <person name="Shiraishi A."/>
            <person name="Satake H."/>
            <person name="Nakayama K."/>
        </authorList>
    </citation>
    <scope>NUCLEOTIDE SEQUENCE</scope>
</reference>
<gene>
    <name evidence="2" type="ORF">Tco_1029737</name>
</gene>
<feature type="region of interest" description="Disordered" evidence="1">
    <location>
        <begin position="177"/>
        <end position="214"/>
    </location>
</feature>
<protein>
    <submittedName>
        <fullName evidence="2">Uncharacterized protein</fullName>
    </submittedName>
</protein>
<evidence type="ECO:0000256" key="1">
    <source>
        <dbReference type="SAM" id="MobiDB-lite"/>
    </source>
</evidence>
<dbReference type="Proteomes" id="UP001151760">
    <property type="component" value="Unassembled WGS sequence"/>
</dbReference>
<dbReference type="EMBL" id="BQNB010018078">
    <property type="protein sequence ID" value="GJT70451.1"/>
    <property type="molecule type" value="Genomic_DNA"/>
</dbReference>